<protein>
    <submittedName>
        <fullName evidence="1">Uncharacterized protein</fullName>
    </submittedName>
</protein>
<keyword evidence="2" id="KW-1185">Reference proteome</keyword>
<evidence type="ECO:0000313" key="2">
    <source>
        <dbReference type="Proteomes" id="UP001164250"/>
    </source>
</evidence>
<dbReference type="Proteomes" id="UP001164250">
    <property type="component" value="Chromosome 13"/>
</dbReference>
<gene>
    <name evidence="1" type="ORF">Patl1_24122</name>
</gene>
<reference evidence="2" key="1">
    <citation type="journal article" date="2023" name="G3 (Bethesda)">
        <title>Genome assembly and association tests identify interacting loci associated with vigor, precocity, and sex in interspecific pistachio rootstocks.</title>
        <authorList>
            <person name="Palmer W."/>
            <person name="Jacygrad E."/>
            <person name="Sagayaradj S."/>
            <person name="Cavanaugh K."/>
            <person name="Han R."/>
            <person name="Bertier L."/>
            <person name="Beede B."/>
            <person name="Kafkas S."/>
            <person name="Golino D."/>
            <person name="Preece J."/>
            <person name="Michelmore R."/>
        </authorList>
    </citation>
    <scope>NUCLEOTIDE SEQUENCE [LARGE SCALE GENOMIC DNA]</scope>
</reference>
<sequence length="71" mass="8329">MSLEYTTESTFLLKPDIFSFGVLLLEIISRKKNKGFCHLDHHHKLMSNAACTNNFYNDLCTNNSYILFNYF</sequence>
<name>A0ACC0ZXW9_9ROSI</name>
<dbReference type="EMBL" id="CM047909">
    <property type="protein sequence ID" value="KAJ0079011.1"/>
    <property type="molecule type" value="Genomic_DNA"/>
</dbReference>
<comment type="caution">
    <text evidence="1">The sequence shown here is derived from an EMBL/GenBank/DDBJ whole genome shotgun (WGS) entry which is preliminary data.</text>
</comment>
<organism evidence="1 2">
    <name type="scientific">Pistacia atlantica</name>
    <dbReference type="NCBI Taxonomy" id="434234"/>
    <lineage>
        <taxon>Eukaryota</taxon>
        <taxon>Viridiplantae</taxon>
        <taxon>Streptophyta</taxon>
        <taxon>Embryophyta</taxon>
        <taxon>Tracheophyta</taxon>
        <taxon>Spermatophyta</taxon>
        <taxon>Magnoliopsida</taxon>
        <taxon>eudicotyledons</taxon>
        <taxon>Gunneridae</taxon>
        <taxon>Pentapetalae</taxon>
        <taxon>rosids</taxon>
        <taxon>malvids</taxon>
        <taxon>Sapindales</taxon>
        <taxon>Anacardiaceae</taxon>
        <taxon>Pistacia</taxon>
    </lineage>
</organism>
<accession>A0ACC0ZXW9</accession>
<evidence type="ECO:0000313" key="1">
    <source>
        <dbReference type="EMBL" id="KAJ0079011.1"/>
    </source>
</evidence>
<proteinExistence type="predicted"/>